<dbReference type="Proteomes" id="UP001056120">
    <property type="component" value="Linkage Group LG20"/>
</dbReference>
<reference evidence="2" key="1">
    <citation type="journal article" date="2022" name="Mol. Ecol. Resour.">
        <title>The genomes of chicory, endive, great burdock and yacon provide insights into Asteraceae palaeo-polyploidization history and plant inulin production.</title>
        <authorList>
            <person name="Fan W."/>
            <person name="Wang S."/>
            <person name="Wang H."/>
            <person name="Wang A."/>
            <person name="Jiang F."/>
            <person name="Liu H."/>
            <person name="Zhao H."/>
            <person name="Xu D."/>
            <person name="Zhang Y."/>
        </authorList>
    </citation>
    <scope>NUCLEOTIDE SEQUENCE [LARGE SCALE GENOMIC DNA]</scope>
    <source>
        <strain evidence="2">cv. Yunnan</strain>
    </source>
</reference>
<organism evidence="1 2">
    <name type="scientific">Smallanthus sonchifolius</name>
    <dbReference type="NCBI Taxonomy" id="185202"/>
    <lineage>
        <taxon>Eukaryota</taxon>
        <taxon>Viridiplantae</taxon>
        <taxon>Streptophyta</taxon>
        <taxon>Embryophyta</taxon>
        <taxon>Tracheophyta</taxon>
        <taxon>Spermatophyta</taxon>
        <taxon>Magnoliopsida</taxon>
        <taxon>eudicotyledons</taxon>
        <taxon>Gunneridae</taxon>
        <taxon>Pentapetalae</taxon>
        <taxon>asterids</taxon>
        <taxon>campanulids</taxon>
        <taxon>Asterales</taxon>
        <taxon>Asteraceae</taxon>
        <taxon>Asteroideae</taxon>
        <taxon>Heliantheae alliance</taxon>
        <taxon>Millerieae</taxon>
        <taxon>Smallanthus</taxon>
    </lineage>
</organism>
<sequence>MEHPVTAATVEGTLSSNHLKGKSLDHLKFRLRDLELATNKFSEKYYIGSGGYGKLHHANKQGSTLITNNIAGTEVYLDPEYLSTVSSSKLSMVSVHKA</sequence>
<comment type="caution">
    <text evidence="1">The sequence shown here is derived from an EMBL/GenBank/DDBJ whole genome shotgun (WGS) entry which is preliminary data.</text>
</comment>
<keyword evidence="2" id="KW-1185">Reference proteome</keyword>
<dbReference type="EMBL" id="CM042037">
    <property type="protein sequence ID" value="KAI3743623.1"/>
    <property type="molecule type" value="Genomic_DNA"/>
</dbReference>
<evidence type="ECO:0000313" key="1">
    <source>
        <dbReference type="EMBL" id="KAI3743623.1"/>
    </source>
</evidence>
<protein>
    <submittedName>
        <fullName evidence="1">Uncharacterized protein</fullName>
    </submittedName>
</protein>
<evidence type="ECO:0000313" key="2">
    <source>
        <dbReference type="Proteomes" id="UP001056120"/>
    </source>
</evidence>
<reference evidence="1 2" key="2">
    <citation type="journal article" date="2022" name="Mol. Ecol. Resour.">
        <title>The genomes of chicory, endive, great burdock and yacon provide insights into Asteraceae paleo-polyploidization history and plant inulin production.</title>
        <authorList>
            <person name="Fan W."/>
            <person name="Wang S."/>
            <person name="Wang H."/>
            <person name="Wang A."/>
            <person name="Jiang F."/>
            <person name="Liu H."/>
            <person name="Zhao H."/>
            <person name="Xu D."/>
            <person name="Zhang Y."/>
        </authorList>
    </citation>
    <scope>NUCLEOTIDE SEQUENCE [LARGE SCALE GENOMIC DNA]</scope>
    <source>
        <strain evidence="2">cv. Yunnan</strain>
        <tissue evidence="1">Leaves</tissue>
    </source>
</reference>
<gene>
    <name evidence="1" type="ORF">L1987_61333</name>
</gene>
<name>A0ACB9DAX5_9ASTR</name>
<accession>A0ACB9DAX5</accession>
<proteinExistence type="predicted"/>